<evidence type="ECO:0000313" key="4">
    <source>
        <dbReference type="EMBL" id="ARU60083.1"/>
    </source>
</evidence>
<organism evidence="4 5">
    <name type="scientific">Tumebacillus avium</name>
    <dbReference type="NCBI Taxonomy" id="1903704"/>
    <lineage>
        <taxon>Bacteria</taxon>
        <taxon>Bacillati</taxon>
        <taxon>Bacillota</taxon>
        <taxon>Bacilli</taxon>
        <taxon>Bacillales</taxon>
        <taxon>Alicyclobacillaceae</taxon>
        <taxon>Tumebacillus</taxon>
    </lineage>
</organism>
<dbReference type="RefSeq" id="WP_087455471.1">
    <property type="nucleotide sequence ID" value="NZ_CP021434.1"/>
</dbReference>
<feature type="signal peptide" evidence="2">
    <location>
        <begin position="1"/>
        <end position="27"/>
    </location>
</feature>
<dbReference type="InterPro" id="IPR001119">
    <property type="entry name" value="SLH_dom"/>
</dbReference>
<keyword evidence="2" id="KW-0732">Signal</keyword>
<evidence type="ECO:0000259" key="3">
    <source>
        <dbReference type="PROSITE" id="PS51272"/>
    </source>
</evidence>
<dbReference type="Pfam" id="PF00395">
    <property type="entry name" value="SLH"/>
    <property type="match status" value="3"/>
</dbReference>
<protein>
    <recommendedName>
        <fullName evidence="3">SLH domain-containing protein</fullName>
    </recommendedName>
</protein>
<feature type="domain" description="SLH" evidence="3">
    <location>
        <begin position="90"/>
        <end position="149"/>
    </location>
</feature>
<name>A0A1Y0IKW7_9BACL</name>
<keyword evidence="5" id="KW-1185">Reference proteome</keyword>
<reference evidence="5" key="1">
    <citation type="submission" date="2017-05" db="EMBL/GenBank/DDBJ databases">
        <authorList>
            <person name="Sung H."/>
        </authorList>
    </citation>
    <scope>NUCLEOTIDE SEQUENCE [LARGE SCALE GENOMIC DNA]</scope>
    <source>
        <strain evidence="5">AR23208</strain>
    </source>
</reference>
<evidence type="ECO:0000313" key="5">
    <source>
        <dbReference type="Proteomes" id="UP000195437"/>
    </source>
</evidence>
<sequence>MRTFSKVFASALLVTTFAGLTATIASANFLDSGKIAPWAYDAVLEARNSGIMQGGTDNNFRPLDAITRQEAAAILVKLLELDTTASTKITFSDVTANDWGWKQIEAVKHAGVMLGDGAVFRPNDKITREELAVLLVKAADIDPAGQADALTVADHKKISSWAKAYVQTAIEKKLMRGDGTNFNPQSQATRQEVAVMAANFTALVGAPQDPTAPQPEPGTTPEPTQPSTGTGTDTLEDLTSLNNVIRNSPTAQLLAALKDESFQHLSSFEPTQELYMDALLKKQYRVNRDLTRVEMQQTIDVVNVLTIEEVVSSNDPAGLIDVLKDAGITYPQAVLADLYMQGIDALPTPKTLADIQRVVTIVNTGNAALVTALTSANAALDADDAAALLTALQGVPGLPSLQAENADYYLSELAMEREFNRGYALNKSIIARVIEATNLSVSSN</sequence>
<feature type="chain" id="PRO_5012688508" description="SLH domain-containing protein" evidence="2">
    <location>
        <begin position="28"/>
        <end position="444"/>
    </location>
</feature>
<dbReference type="OrthoDB" id="57539at2"/>
<evidence type="ECO:0000256" key="1">
    <source>
        <dbReference type="SAM" id="MobiDB-lite"/>
    </source>
</evidence>
<dbReference type="Proteomes" id="UP000195437">
    <property type="component" value="Chromosome"/>
</dbReference>
<feature type="region of interest" description="Disordered" evidence="1">
    <location>
        <begin position="205"/>
        <end position="233"/>
    </location>
</feature>
<feature type="domain" description="SLH" evidence="3">
    <location>
        <begin position="26"/>
        <end position="89"/>
    </location>
</feature>
<dbReference type="AlphaFoldDB" id="A0A1Y0IKW7"/>
<dbReference type="KEGG" id="tum:CBW65_02695"/>
<accession>A0A1Y0IKW7</accession>
<dbReference type="EMBL" id="CP021434">
    <property type="protein sequence ID" value="ARU60083.1"/>
    <property type="molecule type" value="Genomic_DNA"/>
</dbReference>
<dbReference type="PROSITE" id="PS51272">
    <property type="entry name" value="SLH"/>
    <property type="match status" value="3"/>
</dbReference>
<evidence type="ECO:0000256" key="2">
    <source>
        <dbReference type="SAM" id="SignalP"/>
    </source>
</evidence>
<feature type="domain" description="SLH" evidence="3">
    <location>
        <begin position="150"/>
        <end position="211"/>
    </location>
</feature>
<gene>
    <name evidence="4" type="ORF">CBW65_02695</name>
</gene>
<dbReference type="PANTHER" id="PTHR43308">
    <property type="entry name" value="OUTER MEMBRANE PROTEIN ALPHA-RELATED"/>
    <property type="match status" value="1"/>
</dbReference>
<feature type="compositionally biased region" description="Pro residues" evidence="1">
    <location>
        <begin position="210"/>
        <end position="224"/>
    </location>
</feature>
<dbReference type="InterPro" id="IPR051465">
    <property type="entry name" value="Cell_Envelope_Struct_Comp"/>
</dbReference>
<proteinExistence type="predicted"/>